<gene>
    <name evidence="2" type="primary">Cnig_chr_II.g7210</name>
    <name evidence="2" type="ORF">B9Z55_007210</name>
</gene>
<keyword evidence="3" id="KW-1185">Reference proteome</keyword>
<protein>
    <submittedName>
        <fullName evidence="2">Uncharacterized protein</fullName>
    </submittedName>
</protein>
<feature type="compositionally biased region" description="Acidic residues" evidence="1">
    <location>
        <begin position="140"/>
        <end position="150"/>
    </location>
</feature>
<dbReference type="EMBL" id="PDUG01000002">
    <property type="protein sequence ID" value="PIC48104.1"/>
    <property type="molecule type" value="Genomic_DNA"/>
</dbReference>
<evidence type="ECO:0000313" key="3">
    <source>
        <dbReference type="Proteomes" id="UP000230233"/>
    </source>
</evidence>
<reference evidence="3" key="1">
    <citation type="submission" date="2017-10" db="EMBL/GenBank/DDBJ databases">
        <title>Rapid genome shrinkage in a self-fertile nematode reveals novel sperm competition proteins.</title>
        <authorList>
            <person name="Yin D."/>
            <person name="Schwarz E.M."/>
            <person name="Thomas C.G."/>
            <person name="Felde R.L."/>
            <person name="Korf I.F."/>
            <person name="Cutter A.D."/>
            <person name="Schartner C.M."/>
            <person name="Ralston E.J."/>
            <person name="Meyer B.J."/>
            <person name="Haag E.S."/>
        </authorList>
    </citation>
    <scope>NUCLEOTIDE SEQUENCE [LARGE SCALE GENOMIC DNA]</scope>
    <source>
        <strain evidence="3">JU1422</strain>
    </source>
</reference>
<feature type="region of interest" description="Disordered" evidence="1">
    <location>
        <begin position="129"/>
        <end position="150"/>
    </location>
</feature>
<evidence type="ECO:0000313" key="2">
    <source>
        <dbReference type="EMBL" id="PIC48104.1"/>
    </source>
</evidence>
<organism evidence="2 3">
    <name type="scientific">Caenorhabditis nigoni</name>
    <dbReference type="NCBI Taxonomy" id="1611254"/>
    <lineage>
        <taxon>Eukaryota</taxon>
        <taxon>Metazoa</taxon>
        <taxon>Ecdysozoa</taxon>
        <taxon>Nematoda</taxon>
        <taxon>Chromadorea</taxon>
        <taxon>Rhabditida</taxon>
        <taxon>Rhabditina</taxon>
        <taxon>Rhabditomorpha</taxon>
        <taxon>Rhabditoidea</taxon>
        <taxon>Rhabditidae</taxon>
        <taxon>Peloderinae</taxon>
        <taxon>Caenorhabditis</taxon>
    </lineage>
</organism>
<comment type="caution">
    <text evidence="2">The sequence shown here is derived from an EMBL/GenBank/DDBJ whole genome shotgun (WGS) entry which is preliminary data.</text>
</comment>
<feature type="compositionally biased region" description="Basic and acidic residues" evidence="1">
    <location>
        <begin position="129"/>
        <end position="139"/>
    </location>
</feature>
<proteinExistence type="predicted"/>
<dbReference type="Proteomes" id="UP000230233">
    <property type="component" value="Chromosome II"/>
</dbReference>
<sequence>MDQREYDQQRFFAQQFLLAVVERTAREQTSVKIQQELATRFQEQALEKLDAIRDKLIEIQNSGEVGNQRRLDAILADINAVSNMIMRVQETRLMTVIPIEAVHPARLAQFQEERAAMFTVVERVEKDAQEFLEQEKQSENEDEAMDEEED</sequence>
<name>A0A2G5V8G9_9PELO</name>
<evidence type="ECO:0000256" key="1">
    <source>
        <dbReference type="SAM" id="MobiDB-lite"/>
    </source>
</evidence>
<dbReference type="AlphaFoldDB" id="A0A2G5V8G9"/>
<accession>A0A2G5V8G9</accession>